<comment type="caution">
    <text evidence="6">The sequence shown here is derived from an EMBL/GenBank/DDBJ whole genome shotgun (WGS) entry which is preliminary data.</text>
</comment>
<dbReference type="InterPro" id="IPR039537">
    <property type="entry name" value="Retrotran_Ty1/copia-like"/>
</dbReference>
<dbReference type="EMBL" id="NBSK02000001">
    <property type="protein sequence ID" value="KAJ0226347.1"/>
    <property type="molecule type" value="Genomic_DNA"/>
</dbReference>
<keyword evidence="7" id="KW-1185">Reference proteome</keyword>
<feature type="domain" description="Retroviral polymerase SH3-like" evidence="5">
    <location>
        <begin position="45"/>
        <end position="93"/>
    </location>
</feature>
<dbReference type="InterPro" id="IPR036397">
    <property type="entry name" value="RNaseH_sf"/>
</dbReference>
<evidence type="ECO:0000313" key="7">
    <source>
        <dbReference type="Proteomes" id="UP000235145"/>
    </source>
</evidence>
<evidence type="ECO:0000256" key="3">
    <source>
        <dbReference type="SAM" id="MobiDB-lite"/>
    </source>
</evidence>
<sequence>MLNQSGQPNNLWGEALLTACYVHNRITSRVIPTSPYELWKGRKPNLDYLKVWGIFIGYAQNSKAYRLLDIDSGVVVESRDVEFFEDKFSKDEENSSHTTPPSTSREILPPPPIVEEPRRSTRDRIEKTFGGDFYSYLVEGTQKKVTREVVFSINLDDDPKTFTEAMTSRDAPLWKEAINDEMDSIMGNGTWELADLPKGRRPIGSKWIFKKKYHPDGSIFAYKARLVAKGYRQREGIDYFDTYAPVARISSIRTLIAISALKGLYIHQMDVKTTFLNGYLKEEIYLEQPEGFVIPGQENKVCRLVKSLYGLKQAPKQWHERFDTTVTAFGFQHNSADRCIYSKHTSDYIVVICLYVDDMLIIGTHLEGILETKKYISSNFKMKDLGEVDTILGIKVKRTGGQISLRENSDKVSTFEH</sequence>
<evidence type="ECO:0000259" key="4">
    <source>
        <dbReference type="Pfam" id="PF07727"/>
    </source>
</evidence>
<dbReference type="Proteomes" id="UP000235145">
    <property type="component" value="Unassembled WGS sequence"/>
</dbReference>
<dbReference type="InterPro" id="IPR057670">
    <property type="entry name" value="SH3_retrovirus"/>
</dbReference>
<protein>
    <recommendedName>
        <fullName evidence="8">Reverse transcriptase Ty1/copia-type domain-containing protein</fullName>
    </recommendedName>
</protein>
<dbReference type="PANTHER" id="PTHR42648:SF20">
    <property type="entry name" value="RNA-DIRECTED DNA POLYMERASE"/>
    <property type="match status" value="1"/>
</dbReference>
<evidence type="ECO:0000256" key="2">
    <source>
        <dbReference type="ARBA" id="ARBA00022801"/>
    </source>
</evidence>
<gene>
    <name evidence="6" type="ORF">LSAT_V11C100024270</name>
</gene>
<evidence type="ECO:0000259" key="5">
    <source>
        <dbReference type="Pfam" id="PF25597"/>
    </source>
</evidence>
<dbReference type="GO" id="GO:0003676">
    <property type="term" value="F:nucleic acid binding"/>
    <property type="evidence" value="ECO:0007669"/>
    <property type="project" value="InterPro"/>
</dbReference>
<evidence type="ECO:0000313" key="6">
    <source>
        <dbReference type="EMBL" id="KAJ0226347.1"/>
    </source>
</evidence>
<dbReference type="Pfam" id="PF25597">
    <property type="entry name" value="SH3_retrovirus"/>
    <property type="match status" value="1"/>
</dbReference>
<dbReference type="GO" id="GO:0016787">
    <property type="term" value="F:hydrolase activity"/>
    <property type="evidence" value="ECO:0007669"/>
    <property type="project" value="UniProtKB-KW"/>
</dbReference>
<organism evidence="6 7">
    <name type="scientific">Lactuca sativa</name>
    <name type="common">Garden lettuce</name>
    <dbReference type="NCBI Taxonomy" id="4236"/>
    <lineage>
        <taxon>Eukaryota</taxon>
        <taxon>Viridiplantae</taxon>
        <taxon>Streptophyta</taxon>
        <taxon>Embryophyta</taxon>
        <taxon>Tracheophyta</taxon>
        <taxon>Spermatophyta</taxon>
        <taxon>Magnoliopsida</taxon>
        <taxon>eudicotyledons</taxon>
        <taxon>Gunneridae</taxon>
        <taxon>Pentapetalae</taxon>
        <taxon>asterids</taxon>
        <taxon>campanulids</taxon>
        <taxon>Asterales</taxon>
        <taxon>Asteraceae</taxon>
        <taxon>Cichorioideae</taxon>
        <taxon>Cichorieae</taxon>
        <taxon>Lactucinae</taxon>
        <taxon>Lactuca</taxon>
    </lineage>
</organism>
<accession>A0A9R1WPE5</accession>
<dbReference type="SUPFAM" id="SSF56672">
    <property type="entry name" value="DNA/RNA polymerases"/>
    <property type="match status" value="1"/>
</dbReference>
<evidence type="ECO:0000256" key="1">
    <source>
        <dbReference type="ARBA" id="ARBA00022723"/>
    </source>
</evidence>
<dbReference type="AlphaFoldDB" id="A0A9R1WPE5"/>
<keyword evidence="2" id="KW-0378">Hydrolase</keyword>
<dbReference type="InterPro" id="IPR043502">
    <property type="entry name" value="DNA/RNA_pol_sf"/>
</dbReference>
<name>A0A9R1WPE5_LACSA</name>
<keyword evidence="1" id="KW-0479">Metal-binding</keyword>
<dbReference type="GO" id="GO:0046872">
    <property type="term" value="F:metal ion binding"/>
    <property type="evidence" value="ECO:0007669"/>
    <property type="project" value="UniProtKB-KW"/>
</dbReference>
<dbReference type="InterPro" id="IPR013103">
    <property type="entry name" value="RVT_2"/>
</dbReference>
<feature type="domain" description="Reverse transcriptase Ty1/copia-type" evidence="4">
    <location>
        <begin position="188"/>
        <end position="406"/>
    </location>
</feature>
<reference evidence="6 7" key="1">
    <citation type="journal article" date="2017" name="Nat. Commun.">
        <title>Genome assembly with in vitro proximity ligation data and whole-genome triplication in lettuce.</title>
        <authorList>
            <person name="Reyes-Chin-Wo S."/>
            <person name="Wang Z."/>
            <person name="Yang X."/>
            <person name="Kozik A."/>
            <person name="Arikit S."/>
            <person name="Song C."/>
            <person name="Xia L."/>
            <person name="Froenicke L."/>
            <person name="Lavelle D.O."/>
            <person name="Truco M.J."/>
            <person name="Xia R."/>
            <person name="Zhu S."/>
            <person name="Xu C."/>
            <person name="Xu H."/>
            <person name="Xu X."/>
            <person name="Cox K."/>
            <person name="Korf I."/>
            <person name="Meyers B.C."/>
            <person name="Michelmore R.W."/>
        </authorList>
    </citation>
    <scope>NUCLEOTIDE SEQUENCE [LARGE SCALE GENOMIC DNA]</scope>
    <source>
        <strain evidence="7">cv. Salinas</strain>
        <tissue evidence="6">Seedlings</tissue>
    </source>
</reference>
<feature type="region of interest" description="Disordered" evidence="3">
    <location>
        <begin position="87"/>
        <end position="121"/>
    </location>
</feature>
<evidence type="ECO:0008006" key="8">
    <source>
        <dbReference type="Google" id="ProtNLM"/>
    </source>
</evidence>
<dbReference type="PANTHER" id="PTHR42648">
    <property type="entry name" value="TRANSPOSASE, PUTATIVE-RELATED"/>
    <property type="match status" value="1"/>
</dbReference>
<dbReference type="Pfam" id="PF07727">
    <property type="entry name" value="RVT_2"/>
    <property type="match status" value="1"/>
</dbReference>
<proteinExistence type="predicted"/>
<dbReference type="Gene3D" id="3.30.420.10">
    <property type="entry name" value="Ribonuclease H-like superfamily/Ribonuclease H"/>
    <property type="match status" value="1"/>
</dbReference>